<reference evidence="3" key="2">
    <citation type="submission" date="2022-03" db="EMBL/GenBank/DDBJ databases">
        <title>Draft title - Genomic analysis of global carrot germplasm unveils the trajectory of domestication and the origin of high carotenoid orange carrot.</title>
        <authorList>
            <person name="Iorizzo M."/>
            <person name="Ellison S."/>
            <person name="Senalik D."/>
            <person name="Macko-Podgorni A."/>
            <person name="Grzebelus D."/>
            <person name="Bostan H."/>
            <person name="Rolling W."/>
            <person name="Curaba J."/>
            <person name="Simon P."/>
        </authorList>
    </citation>
    <scope>NUCLEOTIDE SEQUENCE</scope>
    <source>
        <tissue evidence="3">Leaf</tissue>
    </source>
</reference>
<keyword evidence="4" id="KW-1185">Reference proteome</keyword>
<dbReference type="EMBL" id="LNRQ01000005">
    <property type="protein sequence ID" value="KZM96390.1"/>
    <property type="molecule type" value="Genomic_DNA"/>
</dbReference>
<keyword evidence="1" id="KW-0812">Transmembrane</keyword>
<feature type="transmembrane region" description="Helical" evidence="1">
    <location>
        <begin position="20"/>
        <end position="39"/>
    </location>
</feature>
<dbReference type="Gramene" id="KZM96390">
    <property type="protein sequence ID" value="KZM96390"/>
    <property type="gene ID" value="DCAR_019632"/>
</dbReference>
<gene>
    <name evidence="2" type="ORF">DCAR_019632</name>
    <name evidence="3" type="ORF">DCAR_0522455</name>
</gene>
<keyword evidence="1" id="KW-0472">Membrane</keyword>
<evidence type="ECO:0000313" key="4">
    <source>
        <dbReference type="Proteomes" id="UP000077755"/>
    </source>
</evidence>
<dbReference type="EMBL" id="CP093347">
    <property type="protein sequence ID" value="WOH03064.1"/>
    <property type="molecule type" value="Genomic_DNA"/>
</dbReference>
<organism evidence="2">
    <name type="scientific">Daucus carota subsp. sativus</name>
    <name type="common">Carrot</name>
    <dbReference type="NCBI Taxonomy" id="79200"/>
    <lineage>
        <taxon>Eukaryota</taxon>
        <taxon>Viridiplantae</taxon>
        <taxon>Streptophyta</taxon>
        <taxon>Embryophyta</taxon>
        <taxon>Tracheophyta</taxon>
        <taxon>Spermatophyta</taxon>
        <taxon>Magnoliopsida</taxon>
        <taxon>eudicotyledons</taxon>
        <taxon>Gunneridae</taxon>
        <taxon>Pentapetalae</taxon>
        <taxon>asterids</taxon>
        <taxon>campanulids</taxon>
        <taxon>Apiales</taxon>
        <taxon>Apiaceae</taxon>
        <taxon>Apioideae</taxon>
        <taxon>Scandiceae</taxon>
        <taxon>Daucinae</taxon>
        <taxon>Daucus</taxon>
        <taxon>Daucus sect. Daucus</taxon>
    </lineage>
</organism>
<sequence length="131" mass="15178">MLLCHIRHSEQNFIRRHRHLYILSPKTTPIFVINLFKHITLLISRSHGNFSFSAAMDRTIAIIILLLSRVFLYTNFSMRILGEFDKSGAFDMELLNKTFMKDDYGRRTKLHEVHSGSNPISNSLPVKGTET</sequence>
<dbReference type="Proteomes" id="UP000077755">
    <property type="component" value="Chromosome 5"/>
</dbReference>
<reference evidence="2" key="1">
    <citation type="journal article" date="2016" name="Nat. Genet.">
        <title>A high-quality carrot genome assembly provides new insights into carotenoid accumulation and asterid genome evolution.</title>
        <authorList>
            <person name="Iorizzo M."/>
            <person name="Ellison S."/>
            <person name="Senalik D."/>
            <person name="Zeng P."/>
            <person name="Satapoomin P."/>
            <person name="Huang J."/>
            <person name="Bowman M."/>
            <person name="Iovene M."/>
            <person name="Sanseverino W."/>
            <person name="Cavagnaro P."/>
            <person name="Yildiz M."/>
            <person name="Macko-Podgorni A."/>
            <person name="Moranska E."/>
            <person name="Grzebelus E."/>
            <person name="Grzebelus D."/>
            <person name="Ashrafi H."/>
            <person name="Zheng Z."/>
            <person name="Cheng S."/>
            <person name="Spooner D."/>
            <person name="Van Deynze A."/>
            <person name="Simon P."/>
        </authorList>
    </citation>
    <scope>NUCLEOTIDE SEQUENCE [LARGE SCALE GENOMIC DNA]</scope>
    <source>
        <tissue evidence="2">Leaf</tissue>
    </source>
</reference>
<protein>
    <submittedName>
        <fullName evidence="2">Uncharacterized protein</fullName>
    </submittedName>
</protein>
<proteinExistence type="predicted"/>
<evidence type="ECO:0000313" key="2">
    <source>
        <dbReference type="EMBL" id="KZM96390.1"/>
    </source>
</evidence>
<dbReference type="OrthoDB" id="1671823at2759"/>
<evidence type="ECO:0000313" key="3">
    <source>
        <dbReference type="EMBL" id="WOH03064.1"/>
    </source>
</evidence>
<keyword evidence="1" id="KW-1133">Transmembrane helix</keyword>
<name>A0A162A734_DAUCS</name>
<evidence type="ECO:0000256" key="1">
    <source>
        <dbReference type="SAM" id="Phobius"/>
    </source>
</evidence>
<accession>A0A162A734</accession>
<feature type="transmembrane region" description="Helical" evidence="1">
    <location>
        <begin position="59"/>
        <end position="76"/>
    </location>
</feature>
<dbReference type="AlphaFoldDB" id="A0A162A734"/>